<evidence type="ECO:0000313" key="1">
    <source>
        <dbReference type="EMBL" id="MXQ54682.1"/>
    </source>
</evidence>
<protein>
    <submittedName>
        <fullName evidence="1">Uncharacterized protein</fullName>
    </submittedName>
</protein>
<name>A0A6I4W334_9BACL</name>
<accession>A0A6I4W334</accession>
<gene>
    <name evidence="1" type="ORF">GSM42_13345</name>
</gene>
<dbReference type="Proteomes" id="UP000430692">
    <property type="component" value="Unassembled WGS sequence"/>
</dbReference>
<comment type="caution">
    <text evidence="1">The sequence shown here is derived from an EMBL/GenBank/DDBJ whole genome shotgun (WGS) entry which is preliminary data.</text>
</comment>
<sequence length="98" mass="11176">MLQLQITGQIAEVQAFVHYLEEQPYFVVEEKEKEKGYDYFSLTCDVKTSLLKPSLRTLHELHIVTADQQKVVLALLDAKVEKEGDKTIVSGLSYDIFA</sequence>
<dbReference type="EMBL" id="WUUL01000008">
    <property type="protein sequence ID" value="MXQ54682.1"/>
    <property type="molecule type" value="Genomic_DNA"/>
</dbReference>
<proteinExistence type="predicted"/>
<dbReference type="RefSeq" id="WP_160802026.1">
    <property type="nucleotide sequence ID" value="NZ_WUUL01000008.1"/>
</dbReference>
<keyword evidence="2" id="KW-1185">Reference proteome</keyword>
<organism evidence="1 2">
    <name type="scientific">Shimazuella alba</name>
    <dbReference type="NCBI Taxonomy" id="2690964"/>
    <lineage>
        <taxon>Bacteria</taxon>
        <taxon>Bacillati</taxon>
        <taxon>Bacillota</taxon>
        <taxon>Bacilli</taxon>
        <taxon>Bacillales</taxon>
        <taxon>Thermoactinomycetaceae</taxon>
        <taxon>Shimazuella</taxon>
    </lineage>
</organism>
<reference evidence="1 2" key="1">
    <citation type="submission" date="2019-12" db="EMBL/GenBank/DDBJ databases">
        <title>Whole-genome analyses of novel actinobacteria.</title>
        <authorList>
            <person name="Sahin N."/>
            <person name="Saygin H."/>
        </authorList>
    </citation>
    <scope>NUCLEOTIDE SEQUENCE [LARGE SCALE GENOMIC DNA]</scope>
    <source>
        <strain evidence="1 2">KC615</strain>
    </source>
</reference>
<evidence type="ECO:0000313" key="2">
    <source>
        <dbReference type="Proteomes" id="UP000430692"/>
    </source>
</evidence>
<dbReference type="AlphaFoldDB" id="A0A6I4W334"/>